<dbReference type="AlphaFoldDB" id="A0A934KI66"/>
<dbReference type="PANTHER" id="PTHR34070:SF1">
    <property type="entry name" value="DNA ALKYLATION REPAIR PROTEIN"/>
    <property type="match status" value="1"/>
</dbReference>
<dbReference type="EMBL" id="JAEKNQ010000033">
    <property type="protein sequence ID" value="MBJ7603143.1"/>
    <property type="molecule type" value="Genomic_DNA"/>
</dbReference>
<sequence length="248" mass="28122">MNAASSVRADIEALHNAETAAFSQRFFRTEAGGYGEGDRFLGVRVPLIRRVVRKYYQGLSIRDIRTLLSSQWHEVRLAGALAIAAQYSKAGEGLQRALFELYVDQLGVGLNSWDIIDVTAPTVLGAYVARHDGDRLEHLAAGGLWQKRAALVATLYFLRRGEPGHTQRLAEAMVSEEDDLLQKAVGWVLREMGKVDARLLEHFLREHAPTMPRTMLRYAIERLPEDQRRQYLSVRPRTKRRMSARRPA</sequence>
<dbReference type="InterPro" id="IPR016024">
    <property type="entry name" value="ARM-type_fold"/>
</dbReference>
<accession>A0A934KI66</accession>
<dbReference type="PANTHER" id="PTHR34070">
    <property type="entry name" value="ARMADILLO-TYPE FOLD"/>
    <property type="match status" value="1"/>
</dbReference>
<reference evidence="1 2" key="1">
    <citation type="submission" date="2020-10" db="EMBL/GenBank/DDBJ databases">
        <title>Ca. Dormibacterota MAGs.</title>
        <authorList>
            <person name="Montgomery K."/>
        </authorList>
    </citation>
    <scope>NUCLEOTIDE SEQUENCE [LARGE SCALE GENOMIC DNA]</scope>
    <source>
        <strain evidence="1">SC8811_S16_3</strain>
    </source>
</reference>
<dbReference type="InterPro" id="IPR014825">
    <property type="entry name" value="DNA_alkylation"/>
</dbReference>
<comment type="caution">
    <text evidence="1">The sequence shown here is derived from an EMBL/GenBank/DDBJ whole genome shotgun (WGS) entry which is preliminary data.</text>
</comment>
<dbReference type="CDD" id="cd06561">
    <property type="entry name" value="AlkD_like"/>
    <property type="match status" value="1"/>
</dbReference>
<dbReference type="RefSeq" id="WP_338178662.1">
    <property type="nucleotide sequence ID" value="NZ_JAEKNQ010000033.1"/>
</dbReference>
<evidence type="ECO:0000313" key="2">
    <source>
        <dbReference type="Proteomes" id="UP000620075"/>
    </source>
</evidence>
<evidence type="ECO:0000313" key="1">
    <source>
        <dbReference type="EMBL" id="MBJ7603143.1"/>
    </source>
</evidence>
<name>A0A934KI66_9BACT</name>
<dbReference type="Proteomes" id="UP000620075">
    <property type="component" value="Unassembled WGS sequence"/>
</dbReference>
<gene>
    <name evidence="1" type="ORF">JF888_08155</name>
</gene>
<dbReference type="SUPFAM" id="SSF48371">
    <property type="entry name" value="ARM repeat"/>
    <property type="match status" value="1"/>
</dbReference>
<organism evidence="1 2">
    <name type="scientific">Candidatus Dormiibacter inghamiae</name>
    <dbReference type="NCBI Taxonomy" id="3127013"/>
    <lineage>
        <taxon>Bacteria</taxon>
        <taxon>Bacillati</taxon>
        <taxon>Candidatus Dormiibacterota</taxon>
        <taxon>Candidatus Dormibacteria</taxon>
        <taxon>Candidatus Dormibacterales</taxon>
        <taxon>Candidatus Dormibacteraceae</taxon>
        <taxon>Candidatus Dormiibacter</taxon>
    </lineage>
</organism>
<proteinExistence type="predicted"/>
<protein>
    <submittedName>
        <fullName evidence="1">DNA alkylation repair protein</fullName>
    </submittedName>
</protein>
<dbReference type="Pfam" id="PF08713">
    <property type="entry name" value="DNA_alkylation"/>
    <property type="match status" value="1"/>
</dbReference>
<dbReference type="Gene3D" id="1.25.10.90">
    <property type="match status" value="1"/>
</dbReference>